<evidence type="ECO:0000313" key="2">
    <source>
        <dbReference type="EMBL" id="KAK2569884.1"/>
    </source>
</evidence>
<keyword evidence="1" id="KW-0732">Signal</keyword>
<dbReference type="AlphaFoldDB" id="A0AAD9VD26"/>
<name>A0AAD9VD26_ACRCE</name>
<reference evidence="2" key="1">
    <citation type="journal article" date="2023" name="G3 (Bethesda)">
        <title>Whole genome assembly and annotation of the endangered Caribbean coral Acropora cervicornis.</title>
        <authorList>
            <person name="Selwyn J.D."/>
            <person name="Vollmer S.V."/>
        </authorList>
    </citation>
    <scope>NUCLEOTIDE SEQUENCE</scope>
    <source>
        <strain evidence="2">K2</strain>
    </source>
</reference>
<feature type="chain" id="PRO_5042102546" evidence="1">
    <location>
        <begin position="22"/>
        <end position="215"/>
    </location>
</feature>
<accession>A0AAD9VD26</accession>
<comment type="caution">
    <text evidence="2">The sequence shown here is derived from an EMBL/GenBank/DDBJ whole genome shotgun (WGS) entry which is preliminary data.</text>
</comment>
<evidence type="ECO:0000256" key="1">
    <source>
        <dbReference type="SAM" id="SignalP"/>
    </source>
</evidence>
<reference evidence="2" key="2">
    <citation type="journal article" date="2023" name="Science">
        <title>Genomic signatures of disease resistance in endangered staghorn corals.</title>
        <authorList>
            <person name="Vollmer S.V."/>
            <person name="Selwyn J.D."/>
            <person name="Despard B.A."/>
            <person name="Roesel C.L."/>
        </authorList>
    </citation>
    <scope>NUCLEOTIDE SEQUENCE</scope>
    <source>
        <strain evidence="2">K2</strain>
    </source>
</reference>
<organism evidence="2 3">
    <name type="scientific">Acropora cervicornis</name>
    <name type="common">Staghorn coral</name>
    <dbReference type="NCBI Taxonomy" id="6130"/>
    <lineage>
        <taxon>Eukaryota</taxon>
        <taxon>Metazoa</taxon>
        <taxon>Cnidaria</taxon>
        <taxon>Anthozoa</taxon>
        <taxon>Hexacorallia</taxon>
        <taxon>Scleractinia</taxon>
        <taxon>Astrocoeniina</taxon>
        <taxon>Acroporidae</taxon>
        <taxon>Acropora</taxon>
    </lineage>
</organism>
<keyword evidence="3" id="KW-1185">Reference proteome</keyword>
<feature type="signal peptide" evidence="1">
    <location>
        <begin position="1"/>
        <end position="21"/>
    </location>
</feature>
<dbReference type="Proteomes" id="UP001249851">
    <property type="component" value="Unassembled WGS sequence"/>
</dbReference>
<dbReference type="EMBL" id="JARQWQ010000009">
    <property type="protein sequence ID" value="KAK2569884.1"/>
    <property type="molecule type" value="Genomic_DNA"/>
</dbReference>
<evidence type="ECO:0000313" key="3">
    <source>
        <dbReference type="Proteomes" id="UP001249851"/>
    </source>
</evidence>
<gene>
    <name evidence="2" type="ORF">P5673_005740</name>
</gene>
<sequence length="215" mass="24742">MWFLFALQLISGSLIFQPAKCASCEQADWSVSLDRATWSTCPKRNTYLRGLWRSPRKAGDERVGRIEYGRCCKAIEPSYTNKPATCSNANWLHTLDRFNVWALCPTGYYLNGLRLGAGPPAFLQHIDEAQCCHPQGHPNSYEQCYDEDVTISFDDKGWSECKKPGYYMTGFYKSSCNDIYCIEKFRCCKMKKRNFYFEGAGDKRGLLKRHEEIQG</sequence>
<protein>
    <submittedName>
        <fullName evidence="2">Uncharacterized protein</fullName>
    </submittedName>
</protein>
<proteinExistence type="predicted"/>